<dbReference type="PATRIC" id="fig|467210.3.peg.2067"/>
<comment type="caution">
    <text evidence="1">The sequence shown here is derived from an EMBL/GenBank/DDBJ whole genome shotgun (WGS) entry which is preliminary data.</text>
</comment>
<name>A0A133ZJE1_9FIRM</name>
<organism evidence="1 2">
    <name type="scientific">Lachnoanaerobaculum saburreum</name>
    <dbReference type="NCBI Taxonomy" id="467210"/>
    <lineage>
        <taxon>Bacteria</taxon>
        <taxon>Bacillati</taxon>
        <taxon>Bacillota</taxon>
        <taxon>Clostridia</taxon>
        <taxon>Lachnospirales</taxon>
        <taxon>Lachnospiraceae</taxon>
        <taxon>Lachnoanaerobaculum</taxon>
    </lineage>
</organism>
<dbReference type="AlphaFoldDB" id="A0A133ZJE1"/>
<evidence type="ECO:0000313" key="1">
    <source>
        <dbReference type="EMBL" id="KXB55549.1"/>
    </source>
</evidence>
<sequence length="46" mass="5211">MEENFAFLFCSKGFSVGCTFLSPGKISIEKNIKSDIIQSRYIDCEN</sequence>
<reference evidence="2" key="1">
    <citation type="submission" date="2016-01" db="EMBL/GenBank/DDBJ databases">
        <authorList>
            <person name="Mitreva M."/>
            <person name="Pepin K.H."/>
            <person name="Mihindukulasuriya K.A."/>
            <person name="Fulton R."/>
            <person name="Fronick C."/>
            <person name="O'Laughlin M."/>
            <person name="Miner T."/>
            <person name="Herter B."/>
            <person name="Rosa B.A."/>
            <person name="Cordes M."/>
            <person name="Tomlinson C."/>
            <person name="Wollam A."/>
            <person name="Palsikar V.B."/>
            <person name="Mardis E.R."/>
            <person name="Wilson R.K."/>
        </authorList>
    </citation>
    <scope>NUCLEOTIDE SEQUENCE [LARGE SCALE GENOMIC DNA]</scope>
    <source>
        <strain evidence="2">DNF00896</strain>
    </source>
</reference>
<accession>A0A133ZJE1</accession>
<protein>
    <submittedName>
        <fullName evidence="1">Uncharacterized protein</fullName>
    </submittedName>
</protein>
<dbReference type="Proteomes" id="UP000070394">
    <property type="component" value="Unassembled WGS sequence"/>
</dbReference>
<gene>
    <name evidence="1" type="ORF">HMPREF1866_02089</name>
</gene>
<dbReference type="STRING" id="467210.HMPREF1866_02089"/>
<evidence type="ECO:0000313" key="2">
    <source>
        <dbReference type="Proteomes" id="UP000070394"/>
    </source>
</evidence>
<keyword evidence="2" id="KW-1185">Reference proteome</keyword>
<proteinExistence type="predicted"/>
<dbReference type="EMBL" id="LSDA01000111">
    <property type="protein sequence ID" value="KXB55549.1"/>
    <property type="molecule type" value="Genomic_DNA"/>
</dbReference>